<dbReference type="Gene3D" id="2.40.30.170">
    <property type="match status" value="1"/>
</dbReference>
<evidence type="ECO:0000256" key="1">
    <source>
        <dbReference type="ARBA" id="ARBA00004196"/>
    </source>
</evidence>
<name>A0A8S8X9T7_9PROT</name>
<sequence>MNRRVIILGIAVIAAMALIANRLLRDDTISTVQGYAEAEYVKVAPVQAGLLTALAVRRGDQVKAGQKLFAQDDQGDRAARDEAARRLEQARFTLADLEKGGRPSEVAAAQADVNDATAARDRAAADLTRGEELLKSGYDTRQHVDQLRADARSTVARYNAASAKLETVRLAARIDAIEAQRSAVKAAEAALAEAEWHLAQRDVTAPVDALVADTLARPGEHVAAGYPVVSLLPPPNLLIRFFVPETELARVQVGDVVHLSCDKCPADLQAAVSFVAPQSEYTPPVIYSEAIRAKLVYLIEARPQGNAAKLKPGQPIDVKLPR</sequence>
<evidence type="ECO:0000256" key="2">
    <source>
        <dbReference type="ARBA" id="ARBA00023054"/>
    </source>
</evidence>
<protein>
    <submittedName>
        <fullName evidence="3">Secretion protein HlyD</fullName>
    </submittedName>
</protein>
<dbReference type="Gene3D" id="2.40.50.100">
    <property type="match status" value="1"/>
</dbReference>
<dbReference type="GO" id="GO:0030313">
    <property type="term" value="C:cell envelope"/>
    <property type="evidence" value="ECO:0007669"/>
    <property type="project" value="UniProtKB-SubCell"/>
</dbReference>
<dbReference type="SUPFAM" id="SSF111369">
    <property type="entry name" value="HlyD-like secretion proteins"/>
    <property type="match status" value="3"/>
</dbReference>
<organism evidence="3 4">
    <name type="scientific">Roseiterribacter gracilis</name>
    <dbReference type="NCBI Taxonomy" id="2812848"/>
    <lineage>
        <taxon>Bacteria</taxon>
        <taxon>Pseudomonadati</taxon>
        <taxon>Pseudomonadota</taxon>
        <taxon>Alphaproteobacteria</taxon>
        <taxon>Rhodospirillales</taxon>
        <taxon>Roseiterribacteraceae</taxon>
        <taxon>Roseiterribacter</taxon>
    </lineage>
</organism>
<accession>A0A8S8X9T7</accession>
<dbReference type="InterPro" id="IPR050465">
    <property type="entry name" value="UPF0194_transport"/>
</dbReference>
<dbReference type="RefSeq" id="WP_420241902.1">
    <property type="nucleotide sequence ID" value="NZ_BOPV01000001.1"/>
</dbReference>
<dbReference type="Gene3D" id="1.10.287.470">
    <property type="entry name" value="Helix hairpin bin"/>
    <property type="match status" value="1"/>
</dbReference>
<proteinExistence type="predicted"/>
<comment type="caution">
    <text evidence="3">The sequence shown here is derived from an EMBL/GenBank/DDBJ whole genome shotgun (WGS) entry which is preliminary data.</text>
</comment>
<reference evidence="3" key="1">
    <citation type="submission" date="2021-02" db="EMBL/GenBank/DDBJ databases">
        <title>Genome sequence of Rhodospirillales sp. strain TMPK1 isolated from soil.</title>
        <authorList>
            <person name="Nakai R."/>
            <person name="Kusada H."/>
            <person name="Tamaki H."/>
        </authorList>
    </citation>
    <scope>NUCLEOTIDE SEQUENCE</scope>
    <source>
        <strain evidence="3">TMPK1</strain>
    </source>
</reference>
<evidence type="ECO:0000313" key="3">
    <source>
        <dbReference type="EMBL" id="GIL38842.1"/>
    </source>
</evidence>
<dbReference type="EMBL" id="BOPV01000001">
    <property type="protein sequence ID" value="GIL38842.1"/>
    <property type="molecule type" value="Genomic_DNA"/>
</dbReference>
<evidence type="ECO:0000313" key="4">
    <source>
        <dbReference type="Proteomes" id="UP000681075"/>
    </source>
</evidence>
<dbReference type="AlphaFoldDB" id="A0A8S8X9T7"/>
<keyword evidence="4" id="KW-1185">Reference proteome</keyword>
<dbReference type="PANTHER" id="PTHR32347:SF23">
    <property type="entry name" value="BLL5650 PROTEIN"/>
    <property type="match status" value="1"/>
</dbReference>
<dbReference type="PANTHER" id="PTHR32347">
    <property type="entry name" value="EFFLUX SYSTEM COMPONENT YKNX-RELATED"/>
    <property type="match status" value="1"/>
</dbReference>
<dbReference type="Proteomes" id="UP000681075">
    <property type="component" value="Unassembled WGS sequence"/>
</dbReference>
<gene>
    <name evidence="3" type="ORF">TMPK1_10790</name>
</gene>
<keyword evidence="2" id="KW-0175">Coiled coil</keyword>
<comment type="subcellular location">
    <subcellularLocation>
        <location evidence="1">Cell envelope</location>
    </subcellularLocation>
</comment>